<reference evidence="1 2" key="1">
    <citation type="submission" date="2019-05" db="EMBL/GenBank/DDBJ databases">
        <title>Mikania micrantha, genome provides insights into the molecular mechanism of rapid growth.</title>
        <authorList>
            <person name="Liu B."/>
        </authorList>
    </citation>
    <scope>NUCLEOTIDE SEQUENCE [LARGE SCALE GENOMIC DNA]</scope>
    <source>
        <strain evidence="1">NLD-2019</strain>
        <tissue evidence="1">Leaf</tissue>
    </source>
</reference>
<comment type="caution">
    <text evidence="1">The sequence shown here is derived from an EMBL/GenBank/DDBJ whole genome shotgun (WGS) entry which is preliminary data.</text>
</comment>
<evidence type="ECO:0008006" key="3">
    <source>
        <dbReference type="Google" id="ProtNLM"/>
    </source>
</evidence>
<evidence type="ECO:0000313" key="1">
    <source>
        <dbReference type="EMBL" id="KAD5961204.1"/>
    </source>
</evidence>
<sequence>MLRLLMQQVFVRSGVYKKSGLKMPRRRKSERIAQKVSFSRFINTSDDPIEIDEIDDEYVISVTKHRKSNEDKMKILLEIKASFEEIRKRMEAEKVDENTNKRKLTKSAIISDYETKMKKTSLKKASATNDLEDNLYAEDTPGENDKVDFQEDYNDAEFSDDTDLLNSDVKPKKWFEIVTRSSPKQLFVAIKSMSKRQRDWVREMGFGKLLLFNVNGIPSKLGHYVVDKFDPKRLFISTPKGKINIDINTIHNLLGLPSGGIEINTLSKPDEYSESYLLWRGRYGRRSISPTDIVTNIGDDRYVDGLIFKLDFLVLFLTTMVSCRKNGLCKYGVVEKLDLEVDIKDYDWSGFVLESIKSGKNGWMRCTKTPPFVGPLTILTLLYVDGISCPGINEARVQSPLSYWTLDKLQKRESMEIKQGGFGLGDMLEHFVGDGVNETDAEVETENHDNSTVKGQLSVLTSVYNRIKHDKGVFEKTIRDSLIRFPNTTDVSGFVDKYKELFRDRSIFGDLLSGEVTGKKDYNCGNPSCEEEGNQVGVTQFKKNLLKPELAGVWTQEVIDIANILERSSRVDKNDLESLSKNEIPSFSLGLTQESPVSRKVGVDTTDHAEHEDLKKKGLPTGGLDEDNVVCRTVWLDIFATHHGTVIRHFHMISLSPGQEVFNEVIDCWAAVLNFEEKNRSPSSLRRLFCGTYPFYGWVITGTKESFEERLAFFENHLHHVLENKDDLYNLRSFDVVLFPVLEKTHYYLVCFDLKNPSIRVIDNMHAKQSLVRLHDDSDYFKKDIPYKVGVKGGKRPGQ</sequence>
<keyword evidence="2" id="KW-1185">Reference proteome</keyword>
<protein>
    <recommendedName>
        <fullName evidence="3">Ubiquitin-like protease family profile domain-containing protein</fullName>
    </recommendedName>
</protein>
<gene>
    <name evidence="1" type="ORF">E3N88_12677</name>
</gene>
<dbReference type="OrthoDB" id="1748551at2759"/>
<dbReference type="PANTHER" id="PTHR34835">
    <property type="entry name" value="OS07G0283600 PROTEIN-RELATED"/>
    <property type="match status" value="1"/>
</dbReference>
<dbReference type="SUPFAM" id="SSF54001">
    <property type="entry name" value="Cysteine proteinases"/>
    <property type="match status" value="1"/>
</dbReference>
<proteinExistence type="predicted"/>
<name>A0A5N6P7I8_9ASTR</name>
<dbReference type="PANTHER" id="PTHR34835:SF90">
    <property type="entry name" value="AMINOTRANSFERASE-LIKE PLANT MOBILE DOMAIN-CONTAINING PROTEIN"/>
    <property type="match status" value="1"/>
</dbReference>
<dbReference type="Proteomes" id="UP000326396">
    <property type="component" value="Linkage Group LG14"/>
</dbReference>
<dbReference type="EMBL" id="SZYD01000006">
    <property type="protein sequence ID" value="KAD5961204.1"/>
    <property type="molecule type" value="Genomic_DNA"/>
</dbReference>
<organism evidence="1 2">
    <name type="scientific">Mikania micrantha</name>
    <name type="common">bitter vine</name>
    <dbReference type="NCBI Taxonomy" id="192012"/>
    <lineage>
        <taxon>Eukaryota</taxon>
        <taxon>Viridiplantae</taxon>
        <taxon>Streptophyta</taxon>
        <taxon>Embryophyta</taxon>
        <taxon>Tracheophyta</taxon>
        <taxon>Spermatophyta</taxon>
        <taxon>Magnoliopsida</taxon>
        <taxon>eudicotyledons</taxon>
        <taxon>Gunneridae</taxon>
        <taxon>Pentapetalae</taxon>
        <taxon>asterids</taxon>
        <taxon>campanulids</taxon>
        <taxon>Asterales</taxon>
        <taxon>Asteraceae</taxon>
        <taxon>Asteroideae</taxon>
        <taxon>Heliantheae alliance</taxon>
        <taxon>Eupatorieae</taxon>
        <taxon>Mikania</taxon>
    </lineage>
</organism>
<dbReference type="InterPro" id="IPR038765">
    <property type="entry name" value="Papain-like_cys_pep_sf"/>
</dbReference>
<dbReference type="AlphaFoldDB" id="A0A5N6P7I8"/>
<accession>A0A5N6P7I8</accession>
<dbReference type="Gene3D" id="3.40.395.10">
    <property type="entry name" value="Adenoviral Proteinase, Chain A"/>
    <property type="match status" value="1"/>
</dbReference>
<evidence type="ECO:0000313" key="2">
    <source>
        <dbReference type="Proteomes" id="UP000326396"/>
    </source>
</evidence>